<dbReference type="GO" id="GO:0140359">
    <property type="term" value="F:ABC-type transporter activity"/>
    <property type="evidence" value="ECO:0007669"/>
    <property type="project" value="InterPro"/>
</dbReference>
<evidence type="ECO:0008006" key="4">
    <source>
        <dbReference type="Google" id="ProtNLM"/>
    </source>
</evidence>
<dbReference type="AlphaFoldDB" id="A0A7C4NLT6"/>
<comment type="caution">
    <text evidence="3">The sequence shown here is derived from an EMBL/GenBank/DDBJ whole genome shotgun (WGS) entry which is preliminary data.</text>
</comment>
<dbReference type="EMBL" id="DTCK01000029">
    <property type="protein sequence ID" value="HGQ35916.1"/>
    <property type="molecule type" value="Genomic_DNA"/>
</dbReference>
<accession>A0A7C4NLT6</accession>
<proteinExistence type="predicted"/>
<feature type="transmembrane region" description="Helical" evidence="1">
    <location>
        <begin position="371"/>
        <end position="395"/>
    </location>
</feature>
<protein>
    <recommendedName>
        <fullName evidence="4">ABC transporter permease</fullName>
    </recommendedName>
</protein>
<feature type="transmembrane region" description="Helical" evidence="1">
    <location>
        <begin position="402"/>
        <end position="431"/>
    </location>
</feature>
<feature type="transmembrane region" description="Helical" evidence="1">
    <location>
        <begin position="12"/>
        <end position="37"/>
    </location>
</feature>
<keyword evidence="1" id="KW-0472">Membrane</keyword>
<keyword evidence="1" id="KW-0812">Transmembrane</keyword>
<feature type="transmembrane region" description="Helical" evidence="1">
    <location>
        <begin position="480"/>
        <end position="498"/>
    </location>
</feature>
<dbReference type="GO" id="GO:0005886">
    <property type="term" value="C:plasma membrane"/>
    <property type="evidence" value="ECO:0007669"/>
    <property type="project" value="UniProtKB-SubCell"/>
</dbReference>
<evidence type="ECO:0000256" key="1">
    <source>
        <dbReference type="SAM" id="Phobius"/>
    </source>
</evidence>
<dbReference type="PANTHER" id="PTHR43471">
    <property type="entry name" value="ABC TRANSPORTER PERMEASE"/>
    <property type="match status" value="1"/>
</dbReference>
<evidence type="ECO:0000313" key="2">
    <source>
        <dbReference type="EMBL" id="HGQ35916.1"/>
    </source>
</evidence>
<dbReference type="Pfam" id="PF12679">
    <property type="entry name" value="ABC2_membrane_2"/>
    <property type="match status" value="1"/>
</dbReference>
<keyword evidence="1" id="KW-1133">Transmembrane helix</keyword>
<reference evidence="3" key="1">
    <citation type="journal article" date="2020" name="mSystems">
        <title>Genome- and Community-Level Interaction Insights into Carbon Utilization and Element Cycling Functions of Hydrothermarchaeota in Hydrothermal Sediment.</title>
        <authorList>
            <person name="Zhou Z."/>
            <person name="Liu Y."/>
            <person name="Xu W."/>
            <person name="Pan J."/>
            <person name="Luo Z.H."/>
            <person name="Li M."/>
        </authorList>
    </citation>
    <scope>NUCLEOTIDE SEQUENCE [LARGE SCALE GENOMIC DNA]</scope>
    <source>
        <strain evidence="3">SpSt-637</strain>
        <strain evidence="2">SpSt-667</strain>
    </source>
</reference>
<sequence>MKTALLYDIKRSLLKPVVLFMLILFAVLGIATTYSMYTFIANTYTPIEGAAMHIRAIDRNSTSCILIGGIFDRRGDLVEGSVAFIVNNSKVYGFEGASTFTVENPNICRYNIEKIEVSTQLLKFNITCNTVPLNRYPILLEPTSVSIPYSSQAIANSTSHVAVSLCGRVDGYLYIDSALVVFKMLINNLRSARARLYVFSVNISSMNTGLEKPIVLNYTFSAIAGTRNNKSQGSIAIKDPLEKFDLTLDLDKNFIQFYPIKDSKSSVTSISYSYQIYVERSYINFITGSLGIGLYLSFFPIAVIYISNILVSKPRSNGALEFVLARPITRFDLYLSRYLAGVILIAISSFILLTVIAIFQPLVLRIEFDLWSYILLYLGVSASLITFYTLCYTIASIARSGLYLAISIALYILFSMMWSVITVFTAMWLGISIMSQGYEELTYMLSYLNPLNFVNLARYHILLSYGAIHDIPTINSPLCMIIPLAWNLTLFVIGFWRFKKVNLTS</sequence>
<evidence type="ECO:0000313" key="3">
    <source>
        <dbReference type="EMBL" id="HGQ64949.1"/>
    </source>
</evidence>
<organism evidence="3">
    <name type="scientific">Ignisphaera aggregans</name>
    <dbReference type="NCBI Taxonomy" id="334771"/>
    <lineage>
        <taxon>Archaea</taxon>
        <taxon>Thermoproteota</taxon>
        <taxon>Thermoprotei</taxon>
        <taxon>Desulfurococcales</taxon>
        <taxon>Desulfurococcaceae</taxon>
        <taxon>Ignisphaera</taxon>
    </lineage>
</organism>
<gene>
    <name evidence="3" type="ORF">ENU08_06875</name>
    <name evidence="2" type="ORF">ENU41_04485</name>
</gene>
<name>A0A7C4NLT6_9CREN</name>
<feature type="transmembrane region" description="Helical" evidence="1">
    <location>
        <begin position="282"/>
        <end position="306"/>
    </location>
</feature>
<feature type="transmembrane region" description="Helical" evidence="1">
    <location>
        <begin position="338"/>
        <end position="359"/>
    </location>
</feature>
<dbReference type="EMBL" id="DTBD01000063">
    <property type="protein sequence ID" value="HGQ64949.1"/>
    <property type="molecule type" value="Genomic_DNA"/>
</dbReference>